<protein>
    <recommendedName>
        <fullName evidence="3">Raptor N-terminal CASPase-like domain-containing protein</fullName>
    </recommendedName>
</protein>
<name>A0A1J4J7I8_9EUKA</name>
<dbReference type="GO" id="GO:0005737">
    <property type="term" value="C:cytoplasm"/>
    <property type="evidence" value="ECO:0007669"/>
    <property type="project" value="TreeGrafter"/>
</dbReference>
<comment type="caution">
    <text evidence="4">The sequence shown here is derived from an EMBL/GenBank/DDBJ whole genome shotgun (WGS) entry which is preliminary data.</text>
</comment>
<accession>A0A1J4J7I8</accession>
<dbReference type="SUPFAM" id="SSF48371">
    <property type="entry name" value="ARM repeat"/>
    <property type="match status" value="1"/>
</dbReference>
<dbReference type="PANTHER" id="PTHR12848">
    <property type="entry name" value="REGULATORY-ASSOCIATED PROTEIN OF MTOR"/>
    <property type="match status" value="1"/>
</dbReference>
<dbReference type="EMBL" id="MLAK01001426">
    <property type="protein sequence ID" value="OHS93172.1"/>
    <property type="molecule type" value="Genomic_DNA"/>
</dbReference>
<dbReference type="VEuPathDB" id="TrichDB:TRFO_11983"/>
<feature type="domain" description="Raptor N-terminal CASPase-like" evidence="3">
    <location>
        <begin position="33"/>
        <end position="184"/>
    </location>
</feature>
<dbReference type="GO" id="GO:0030307">
    <property type="term" value="P:positive regulation of cell growth"/>
    <property type="evidence" value="ECO:0007669"/>
    <property type="project" value="TreeGrafter"/>
</dbReference>
<dbReference type="GeneID" id="94831062"/>
<dbReference type="PANTHER" id="PTHR12848:SF16">
    <property type="entry name" value="REGULATORY-ASSOCIATED PROTEIN OF MTOR"/>
    <property type="match status" value="1"/>
</dbReference>
<dbReference type="Pfam" id="PF14538">
    <property type="entry name" value="Raptor_N"/>
    <property type="match status" value="1"/>
</dbReference>
<reference evidence="4" key="1">
    <citation type="submission" date="2016-10" db="EMBL/GenBank/DDBJ databases">
        <authorList>
            <person name="Benchimol M."/>
            <person name="Almeida L.G."/>
            <person name="Vasconcelos A.T."/>
            <person name="Perreira-Neves A."/>
            <person name="Rosa I.A."/>
            <person name="Tasca T."/>
            <person name="Bogo M.R."/>
            <person name="de Souza W."/>
        </authorList>
    </citation>
    <scope>NUCLEOTIDE SEQUENCE [LARGE SCALE GENOMIC DNA]</scope>
    <source>
        <strain evidence="4">K</strain>
    </source>
</reference>
<dbReference type="OrthoDB" id="10262360at2759"/>
<dbReference type="InterPro" id="IPR016024">
    <property type="entry name" value="ARM-type_fold"/>
</dbReference>
<dbReference type="AlphaFoldDB" id="A0A1J4J7I8"/>
<dbReference type="GO" id="GO:0030674">
    <property type="term" value="F:protein-macromolecule adaptor activity"/>
    <property type="evidence" value="ECO:0007669"/>
    <property type="project" value="TreeGrafter"/>
</dbReference>
<evidence type="ECO:0000256" key="1">
    <source>
        <dbReference type="ARBA" id="ARBA00022574"/>
    </source>
</evidence>
<proteinExistence type="predicted"/>
<evidence type="ECO:0000313" key="5">
    <source>
        <dbReference type="Proteomes" id="UP000179807"/>
    </source>
</evidence>
<sequence>MYNKPAAANSRRNMRAPIVISKPQNGSNLQQSANKTKYALCFLCLFDGLRTPSIRRLVRKARTVCQKPLVTFDPSCFAPSSITALTEVYKETLNCPCEITVDPSVQTVLQQLRRSGTSMPPQRLLVHYYGQGSHIPDDGTLYFFSEDHSRYKPMRIATMLNNISCPLSMIFECSKAAILKKHLQTHPDIFAFFSCDVDEFLPLSTDAEMDLFSSCLLSPFNIALKWHMRRHNKIYNDPLMPTDESLLFLKQFFHAILSAILYDTQKFELYQLYSRDPSVAALARGFVLAQRVMLSYNIHPVALPALESMDNHPLWSFWDIALDCGITMELEECSNTIFKLFIDSFNRYPNRSFYPIFTFFLKTQDFHLMTAQKLLEYLDKTPGAAESFSLSPLPLCIADMTHPCSTVLICLAKMIATGKTSPFDQNSSITFSASKDPEILKAGILCLCCTVATSTLVLFNRLTQLCIDHAVDCAPFSGLLLGSLIERAGRLMNLPFFGLKFIPLLENERPDIRASSAYLLGFSKDKNYIEPLFNRLMNDTSYTVKFQAALSLIENRDLFQENQQLIEQLTDFVNSPDIPKEDAEILHQTMARQPNENDNIQSNTKLFEILINSVKKCNFVQKYDFNVFDDN</sequence>
<dbReference type="GO" id="GO:0071230">
    <property type="term" value="P:cellular response to amino acid stimulus"/>
    <property type="evidence" value="ECO:0007669"/>
    <property type="project" value="TreeGrafter"/>
</dbReference>
<dbReference type="RefSeq" id="XP_068346309.1">
    <property type="nucleotide sequence ID" value="XM_068496358.1"/>
</dbReference>
<organism evidence="4 5">
    <name type="scientific">Tritrichomonas foetus</name>
    <dbReference type="NCBI Taxonomy" id="1144522"/>
    <lineage>
        <taxon>Eukaryota</taxon>
        <taxon>Metamonada</taxon>
        <taxon>Parabasalia</taxon>
        <taxon>Tritrichomonadida</taxon>
        <taxon>Tritrichomonadidae</taxon>
        <taxon>Tritrichomonas</taxon>
    </lineage>
</organism>
<dbReference type="GO" id="GO:0031931">
    <property type="term" value="C:TORC1 complex"/>
    <property type="evidence" value="ECO:0007669"/>
    <property type="project" value="InterPro"/>
</dbReference>
<evidence type="ECO:0000259" key="3">
    <source>
        <dbReference type="SMART" id="SM01302"/>
    </source>
</evidence>
<dbReference type="GO" id="GO:0009267">
    <property type="term" value="P:cellular response to starvation"/>
    <property type="evidence" value="ECO:0007669"/>
    <property type="project" value="TreeGrafter"/>
</dbReference>
<gene>
    <name evidence="4" type="ORF">TRFO_11983</name>
</gene>
<dbReference type="PRINTS" id="PR01547">
    <property type="entry name" value="YEAST176DUF"/>
</dbReference>
<dbReference type="GO" id="GO:0031929">
    <property type="term" value="P:TOR signaling"/>
    <property type="evidence" value="ECO:0007669"/>
    <property type="project" value="InterPro"/>
</dbReference>
<dbReference type="InterPro" id="IPR004083">
    <property type="entry name" value="Raptor"/>
</dbReference>
<keyword evidence="1" id="KW-0853">WD repeat</keyword>
<dbReference type="Proteomes" id="UP000179807">
    <property type="component" value="Unassembled WGS sequence"/>
</dbReference>
<evidence type="ECO:0000313" key="4">
    <source>
        <dbReference type="EMBL" id="OHS93172.1"/>
    </source>
</evidence>
<dbReference type="InterPro" id="IPR029347">
    <property type="entry name" value="Raptor_N"/>
</dbReference>
<keyword evidence="5" id="KW-1185">Reference proteome</keyword>
<keyword evidence="2" id="KW-0677">Repeat</keyword>
<dbReference type="GO" id="GO:0010506">
    <property type="term" value="P:regulation of autophagy"/>
    <property type="evidence" value="ECO:0007669"/>
    <property type="project" value="TreeGrafter"/>
</dbReference>
<evidence type="ECO:0000256" key="2">
    <source>
        <dbReference type="ARBA" id="ARBA00022737"/>
    </source>
</evidence>
<dbReference type="SMART" id="SM01302">
    <property type="entry name" value="Raptor_N"/>
    <property type="match status" value="1"/>
</dbReference>